<sequence>MLLSKSELTKLDPDATEPTVSLRRCIPAVADAEPCKGHDARLQALLHNSIR</sequence>
<dbReference type="EMBL" id="BPVZ01000005">
    <property type="protein sequence ID" value="GKU91508.1"/>
    <property type="molecule type" value="Genomic_DNA"/>
</dbReference>
<protein>
    <submittedName>
        <fullName evidence="1">Uncharacterized protein</fullName>
    </submittedName>
</protein>
<gene>
    <name evidence="1" type="ORF">SLEP1_g5372</name>
</gene>
<reference evidence="1 2" key="1">
    <citation type="journal article" date="2021" name="Commun. Biol.">
        <title>The genome of Shorea leprosula (Dipterocarpaceae) highlights the ecological relevance of drought in aseasonal tropical rainforests.</title>
        <authorList>
            <person name="Ng K.K.S."/>
            <person name="Kobayashi M.J."/>
            <person name="Fawcett J.A."/>
            <person name="Hatakeyama M."/>
            <person name="Paape T."/>
            <person name="Ng C.H."/>
            <person name="Ang C.C."/>
            <person name="Tnah L.H."/>
            <person name="Lee C.T."/>
            <person name="Nishiyama T."/>
            <person name="Sese J."/>
            <person name="O'Brien M.J."/>
            <person name="Copetti D."/>
            <person name="Mohd Noor M.I."/>
            <person name="Ong R.C."/>
            <person name="Putra M."/>
            <person name="Sireger I.Z."/>
            <person name="Indrioko S."/>
            <person name="Kosugi Y."/>
            <person name="Izuno A."/>
            <person name="Isagi Y."/>
            <person name="Lee S.L."/>
            <person name="Shimizu K.K."/>
        </authorList>
    </citation>
    <scope>NUCLEOTIDE SEQUENCE [LARGE SCALE GENOMIC DNA]</scope>
    <source>
        <strain evidence="1">214</strain>
    </source>
</reference>
<organism evidence="1 2">
    <name type="scientific">Rubroshorea leprosula</name>
    <dbReference type="NCBI Taxonomy" id="152421"/>
    <lineage>
        <taxon>Eukaryota</taxon>
        <taxon>Viridiplantae</taxon>
        <taxon>Streptophyta</taxon>
        <taxon>Embryophyta</taxon>
        <taxon>Tracheophyta</taxon>
        <taxon>Spermatophyta</taxon>
        <taxon>Magnoliopsida</taxon>
        <taxon>eudicotyledons</taxon>
        <taxon>Gunneridae</taxon>
        <taxon>Pentapetalae</taxon>
        <taxon>rosids</taxon>
        <taxon>malvids</taxon>
        <taxon>Malvales</taxon>
        <taxon>Dipterocarpaceae</taxon>
        <taxon>Rubroshorea</taxon>
    </lineage>
</organism>
<evidence type="ECO:0000313" key="1">
    <source>
        <dbReference type="EMBL" id="GKU91508.1"/>
    </source>
</evidence>
<name>A0AAV5HRR9_9ROSI</name>
<comment type="caution">
    <text evidence="1">The sequence shown here is derived from an EMBL/GenBank/DDBJ whole genome shotgun (WGS) entry which is preliminary data.</text>
</comment>
<dbReference type="AlphaFoldDB" id="A0AAV5HRR9"/>
<accession>A0AAV5HRR9</accession>
<keyword evidence="2" id="KW-1185">Reference proteome</keyword>
<proteinExistence type="predicted"/>
<dbReference type="Proteomes" id="UP001054252">
    <property type="component" value="Unassembled WGS sequence"/>
</dbReference>
<evidence type="ECO:0000313" key="2">
    <source>
        <dbReference type="Proteomes" id="UP001054252"/>
    </source>
</evidence>